<evidence type="ECO:0000256" key="15">
    <source>
        <dbReference type="PROSITE-ProRule" id="PRU00560"/>
    </source>
</evidence>
<keyword evidence="8" id="KW-0238">DNA-binding</keyword>
<dbReference type="SUPFAM" id="SSF52540">
    <property type="entry name" value="P-loop containing nucleoside triphosphate hydrolases"/>
    <property type="match status" value="1"/>
</dbReference>
<keyword evidence="3" id="KW-0227">DNA damage</keyword>
<evidence type="ECO:0000256" key="9">
    <source>
        <dbReference type="ARBA" id="ARBA00023204"/>
    </source>
</evidence>
<evidence type="ECO:0000256" key="6">
    <source>
        <dbReference type="ARBA" id="ARBA00022839"/>
    </source>
</evidence>
<dbReference type="Proteomes" id="UP001575181">
    <property type="component" value="Unassembled WGS sequence"/>
</dbReference>
<comment type="catalytic activity">
    <reaction evidence="11">
        <text>Couples ATP hydrolysis with the unwinding of duplex DNA by translocating in the 3'-5' direction.</text>
        <dbReference type="EC" id="5.6.2.4"/>
    </reaction>
</comment>
<comment type="catalytic activity">
    <reaction evidence="14">
        <text>ATP + H2O = ADP + phosphate + H(+)</text>
        <dbReference type="Rhea" id="RHEA:13065"/>
        <dbReference type="ChEBI" id="CHEBI:15377"/>
        <dbReference type="ChEBI" id="CHEBI:15378"/>
        <dbReference type="ChEBI" id="CHEBI:30616"/>
        <dbReference type="ChEBI" id="CHEBI:43474"/>
        <dbReference type="ChEBI" id="CHEBI:456216"/>
        <dbReference type="EC" id="5.6.2.4"/>
    </reaction>
</comment>
<keyword evidence="20" id="KW-1185">Reference proteome</keyword>
<feature type="binding site" evidence="15">
    <location>
        <begin position="34"/>
        <end position="41"/>
    </location>
    <ligand>
        <name>ATP</name>
        <dbReference type="ChEBI" id="CHEBI:30616"/>
    </ligand>
</feature>
<dbReference type="Gene3D" id="1.10.486.10">
    <property type="entry name" value="PCRA, domain 4"/>
    <property type="match status" value="1"/>
</dbReference>
<evidence type="ECO:0000256" key="16">
    <source>
        <dbReference type="SAM" id="MobiDB-lite"/>
    </source>
</evidence>
<dbReference type="PANTHER" id="PTHR11070">
    <property type="entry name" value="UVRD / RECB / PCRA DNA HELICASE FAMILY MEMBER"/>
    <property type="match status" value="1"/>
</dbReference>
<proteinExistence type="predicted"/>
<evidence type="ECO:0000259" key="18">
    <source>
        <dbReference type="PROSITE" id="PS51217"/>
    </source>
</evidence>
<organism evidence="19 20">
    <name type="scientific">Thiohalorhabdus methylotrophus</name>
    <dbReference type="NCBI Taxonomy" id="3242694"/>
    <lineage>
        <taxon>Bacteria</taxon>
        <taxon>Pseudomonadati</taxon>
        <taxon>Pseudomonadota</taxon>
        <taxon>Gammaproteobacteria</taxon>
        <taxon>Thiohalorhabdales</taxon>
        <taxon>Thiohalorhabdaceae</taxon>
        <taxon>Thiohalorhabdus</taxon>
    </lineage>
</organism>
<dbReference type="GO" id="GO:0008854">
    <property type="term" value="F:exodeoxyribonuclease V activity"/>
    <property type="evidence" value="ECO:0007669"/>
    <property type="project" value="UniProtKB-EC"/>
</dbReference>
<evidence type="ECO:0000256" key="5">
    <source>
        <dbReference type="ARBA" id="ARBA00022806"/>
    </source>
</evidence>
<dbReference type="EC" id="5.6.2.4" evidence="12"/>
<accession>A0ABV4TSX6</accession>
<keyword evidence="5 15" id="KW-0347">Helicase</keyword>
<dbReference type="PROSITE" id="PS51198">
    <property type="entry name" value="UVRD_HELICASE_ATP_BIND"/>
    <property type="match status" value="1"/>
</dbReference>
<evidence type="ECO:0000256" key="2">
    <source>
        <dbReference type="ARBA" id="ARBA00022741"/>
    </source>
</evidence>
<dbReference type="Pfam" id="PF13361">
    <property type="entry name" value="UvrD_C"/>
    <property type="match status" value="1"/>
</dbReference>
<evidence type="ECO:0000313" key="20">
    <source>
        <dbReference type="Proteomes" id="UP001575181"/>
    </source>
</evidence>
<dbReference type="InterPro" id="IPR014017">
    <property type="entry name" value="DNA_helicase_UvrD-like_C"/>
</dbReference>
<dbReference type="PANTHER" id="PTHR11070:SF2">
    <property type="entry name" value="ATP-DEPENDENT DNA HELICASE SRS2"/>
    <property type="match status" value="1"/>
</dbReference>
<evidence type="ECO:0000256" key="13">
    <source>
        <dbReference type="ARBA" id="ARBA00034923"/>
    </source>
</evidence>
<keyword evidence="10" id="KW-0413">Isomerase</keyword>
<dbReference type="Gene3D" id="3.40.50.300">
    <property type="entry name" value="P-loop containing nucleotide triphosphate hydrolases"/>
    <property type="match status" value="4"/>
</dbReference>
<feature type="region of interest" description="Disordered" evidence="16">
    <location>
        <begin position="949"/>
        <end position="979"/>
    </location>
</feature>
<comment type="caution">
    <text evidence="19">The sequence shown here is derived from an EMBL/GenBank/DDBJ whole genome shotgun (WGS) entry which is preliminary data.</text>
</comment>
<evidence type="ECO:0000256" key="1">
    <source>
        <dbReference type="ARBA" id="ARBA00022722"/>
    </source>
</evidence>
<dbReference type="Gene3D" id="3.90.320.10">
    <property type="match status" value="1"/>
</dbReference>
<dbReference type="PROSITE" id="PS51217">
    <property type="entry name" value="UVRD_HELICASE_CTER"/>
    <property type="match status" value="1"/>
</dbReference>
<reference evidence="19 20" key="1">
    <citation type="submission" date="2024-08" db="EMBL/GenBank/DDBJ databases">
        <title>Whole-genome sequencing of halo(alkali)philic microorganisms from hypersaline lakes.</title>
        <authorList>
            <person name="Sorokin D.Y."/>
            <person name="Merkel A.Y."/>
            <person name="Messina E."/>
            <person name="Yakimov M."/>
        </authorList>
    </citation>
    <scope>NUCLEOTIDE SEQUENCE [LARGE SCALE GENOMIC DNA]</scope>
    <source>
        <strain evidence="19 20">Cl-TMA</strain>
    </source>
</reference>
<dbReference type="EMBL" id="JBGUAW010000001">
    <property type="protein sequence ID" value="MFA9459215.1"/>
    <property type="molecule type" value="Genomic_DNA"/>
</dbReference>
<keyword evidence="4 15" id="KW-0378">Hydrolase</keyword>
<dbReference type="Pfam" id="PF12705">
    <property type="entry name" value="PDDEXK_1"/>
    <property type="match status" value="1"/>
</dbReference>
<dbReference type="RefSeq" id="WP_373654007.1">
    <property type="nucleotide sequence ID" value="NZ_JBGUAW010000001.1"/>
</dbReference>
<gene>
    <name evidence="19" type="ORF">ACERLL_00050</name>
</gene>
<dbReference type="InterPro" id="IPR027417">
    <property type="entry name" value="P-loop_NTPase"/>
</dbReference>
<dbReference type="SUPFAM" id="SSF52980">
    <property type="entry name" value="Restriction endonuclease-like"/>
    <property type="match status" value="1"/>
</dbReference>
<evidence type="ECO:0000256" key="11">
    <source>
        <dbReference type="ARBA" id="ARBA00034617"/>
    </source>
</evidence>
<keyword evidence="7 15" id="KW-0067">ATP-binding</keyword>
<evidence type="ECO:0000256" key="3">
    <source>
        <dbReference type="ARBA" id="ARBA00022763"/>
    </source>
</evidence>
<keyword evidence="6" id="KW-0269">Exonuclease</keyword>
<keyword evidence="1" id="KW-0540">Nuclease</keyword>
<evidence type="ECO:0000313" key="19">
    <source>
        <dbReference type="EMBL" id="MFA9459215.1"/>
    </source>
</evidence>
<feature type="domain" description="UvrD-like helicase C-terminal" evidence="18">
    <location>
        <begin position="525"/>
        <end position="803"/>
    </location>
</feature>
<dbReference type="InterPro" id="IPR011335">
    <property type="entry name" value="Restrct_endonuc-II-like"/>
</dbReference>
<evidence type="ECO:0000256" key="14">
    <source>
        <dbReference type="ARBA" id="ARBA00048988"/>
    </source>
</evidence>
<dbReference type="InterPro" id="IPR038726">
    <property type="entry name" value="PDDEXK_AddAB-type"/>
</dbReference>
<protein>
    <recommendedName>
        <fullName evidence="12">DNA 3'-5' helicase</fullName>
        <ecNumber evidence="12">5.6.2.4</ecNumber>
    </recommendedName>
    <alternativeName>
        <fullName evidence="13">DNA 3'-5' helicase II</fullName>
    </alternativeName>
</protein>
<dbReference type="InterPro" id="IPR011604">
    <property type="entry name" value="PDDEXK-like_dom_sf"/>
</dbReference>
<evidence type="ECO:0000256" key="10">
    <source>
        <dbReference type="ARBA" id="ARBA00023235"/>
    </source>
</evidence>
<name>A0ABV4TSX6_9GAMM</name>
<evidence type="ECO:0000256" key="7">
    <source>
        <dbReference type="ARBA" id="ARBA00022840"/>
    </source>
</evidence>
<evidence type="ECO:0000259" key="17">
    <source>
        <dbReference type="PROSITE" id="PS51198"/>
    </source>
</evidence>
<keyword evidence="2 15" id="KW-0547">Nucleotide-binding</keyword>
<evidence type="ECO:0000256" key="12">
    <source>
        <dbReference type="ARBA" id="ARBA00034808"/>
    </source>
</evidence>
<evidence type="ECO:0000256" key="4">
    <source>
        <dbReference type="ARBA" id="ARBA00022801"/>
    </source>
</evidence>
<dbReference type="Pfam" id="PF00580">
    <property type="entry name" value="UvrD-helicase"/>
    <property type="match status" value="1"/>
</dbReference>
<dbReference type="InterPro" id="IPR014016">
    <property type="entry name" value="UvrD-like_ATP-bd"/>
</dbReference>
<keyword evidence="9" id="KW-0234">DNA repair</keyword>
<sequence>MAASERAVPFQEGLADGEARRAAIDPERSFIVQAPAGSGKTSLLVNRFLRLLTTVEEPEEILAITFTRKAAEEMRSRIVGALRAAEAGEPPADDNARITRAMADAVLERETAKPEEARWNLARNPNRLRVQTIDALCASLARQLPVLAGFGLPPSVTERAGPLYEEAARATLGLVEHDGYSEQVAALVRHLDNNWERAEGLLADLLAHREEWLAPLVGHRLAPDEARPLFEAALERAVTETLEAARAAFPVGRLGEAARLGAFAAANLRAQGKDSALLGLEGREGPPGTGPEDLAAWQGLAALLLTGDGDWRRSVTKTQGFPAAKDAPEGEGAAFEASKAAMKELLDALATQAPELAERLQSVAVLPEPRYTDAQWRLLDALIEVLPLAAAQLDLVFQRRGEIDFTGLGLAARDALGDPEAPTDLALALDQRLSHLLVDEFQDTSNLQMGMLERLTAGWAPGDGRSLFLVGDPMQSIYRFRDAEVGLFLRARAAGIGDLHPEPLELSVNFRSDPAVVSAVNGAFPAILPRAEEVSTGAVPYTAARAFHEPAPGAEVAGHPVLFPQERRGDDPDMEAAALEAEAREVERLVGEALAEDTTQRVAVLVRARPHLERILDRLQAAGIPYQAVEIEPLSQRPVIQGLQALARALGHPADRIAWMAVLRGPCCGLSLADLHHLFGAAPHALPLERLADEAVRAGLSADGRQRLERVAEVLLEAAADRQRGGLRRRVERTWRALGGPATATRATDLDDAREFLDLLEGLEEGGALPDPDRLEEHMERLYARPEPGEGRVQVMSIHKAKGLEFEVVILPGLGRDLRAGEGGKLLRHLERPSARGRDLLLAPVHPTGSEKDPIYDYLGSIETERDRNEIRRLLYVATTRAKRRLHLVGHCPWKPSKEVLTPPSTSLLHMLWPLVGADFEAAFEAGLTEPAAAPAAREAPPDRILRLPAGWRPEPQPESYQREAEARTEAAPWGEEEPPLTDLCAVTTALRVGTLVHRMLRVIAEQGPAAWDEGRIAGRRPTFLEELAALGVPGSALEEAADRVVAALQGTLADERGRWLLDPGHREARCEYPVSGLLGGKLVNGVIDRTFVDGDGTRWIVDYKTGSHEGGGRDAFLDGERERYREQLEGYAALFRSLEERPARTALYFPLLADWRVWEPD</sequence>
<feature type="domain" description="UvrD-like helicase ATP-binding" evidence="17">
    <location>
        <begin position="13"/>
        <end position="513"/>
    </location>
</feature>
<dbReference type="InterPro" id="IPR000212">
    <property type="entry name" value="DNA_helicase_UvrD/REP"/>
</dbReference>
<evidence type="ECO:0000256" key="8">
    <source>
        <dbReference type="ARBA" id="ARBA00023125"/>
    </source>
</evidence>